<dbReference type="Proteomes" id="UP001159363">
    <property type="component" value="Chromosome 10"/>
</dbReference>
<sequence length="899" mass="99340">MLRSSAIRDCMSINICFGPGRSFPQAPFLQDISLTGLPLGMCINCSTPCADNTIKIIKLVVYTFTLLTPFRKKSSQPSAVGKGPRRHAGRRCMCSLGGEADANDTNFSGAHQKMASVVSSMSELHSPIKAFTFAHPAVSATLVRSRAAIDPGLYTLPPGRCYHSSRAGLGWADLSRSRCPAFAYLLPTLAVGDHSNMVNGNNNLYARVIPRATHSQSANRQPRHKNRYAISLSYTRVFLGCGRTGSFGGGRVAALRSALPSATRAETGLAGFAESVSCRRWRGTQVGPARCAAVFSSAWCRSSLPSSTSRQCPVSDSAQETRSKRSVDQKFKAPADLLAKVPFNVGVSGIGNLVVGIHALLFITLTVKTTWYQLLTSTRLPRSPPTKANRVQSPTGSPDFRKWESYRMMPLIGGSSRGSPVSPRPFIPTLLRIHFNHPHQLSKCRSRVSETKRSHHMLSRHRGDVVWPFLRCLRADSLIGCARLLEITLHLTGCCVPHWLASKLLDADCKPYSMGAAVPQRLDCPRQAEHGSILGLFTPDFRKWGSCRTMTLVGGFPRGGSASPSPPPVFRRCSVLPSLHPHRLSRPPCCKSPKSLHLLTYVVSGHAKYFPTCYLDVVTSSLLLRSHLGRCGYCHDVEGFLLVLPFFSSFNPPQFHPWPTHASGWPEPRICLCHASLRSVNRTVRFQNSVKPRHRAVDGKPVVHSMAVVSPGIQDMRLVQFDCNLKYGVLLRYAMHVMCAMSILDGALQMLNTCIRKVDNTRGRWKAHLSPPKVTQGFSCHPLCRKLGYAARSLWVASILASGQGQYFKEEVQCHGKECGRRPPELGTGHITPRWSKEQLLGRSDETMETMRRYMINSPISEQGLLSPVSRDTGEGSCLFSCVRMLRWWPFWVIIIPRH</sequence>
<dbReference type="EMBL" id="JARBHB010000011">
    <property type="protein sequence ID" value="KAJ8873336.1"/>
    <property type="molecule type" value="Genomic_DNA"/>
</dbReference>
<evidence type="ECO:0000313" key="2">
    <source>
        <dbReference type="EMBL" id="KAJ8873336.1"/>
    </source>
</evidence>
<feature type="compositionally biased region" description="Polar residues" evidence="1">
    <location>
        <begin position="304"/>
        <end position="318"/>
    </location>
</feature>
<reference evidence="2 3" key="1">
    <citation type="submission" date="2023-02" db="EMBL/GenBank/DDBJ databases">
        <title>LHISI_Scaffold_Assembly.</title>
        <authorList>
            <person name="Stuart O.P."/>
            <person name="Cleave R."/>
            <person name="Magrath M.J.L."/>
            <person name="Mikheyev A.S."/>
        </authorList>
    </citation>
    <scope>NUCLEOTIDE SEQUENCE [LARGE SCALE GENOMIC DNA]</scope>
    <source>
        <strain evidence="2">Daus_M_001</strain>
        <tissue evidence="2">Leg muscle</tissue>
    </source>
</reference>
<gene>
    <name evidence="2" type="ORF">PR048_026970</name>
</gene>
<protein>
    <submittedName>
        <fullName evidence="2">Uncharacterized protein</fullName>
    </submittedName>
</protein>
<evidence type="ECO:0000256" key="1">
    <source>
        <dbReference type="SAM" id="MobiDB-lite"/>
    </source>
</evidence>
<proteinExistence type="predicted"/>
<feature type="region of interest" description="Disordered" evidence="1">
    <location>
        <begin position="304"/>
        <end position="327"/>
    </location>
</feature>
<keyword evidence="3" id="KW-1185">Reference proteome</keyword>
<accession>A0ABQ9GMS3</accession>
<evidence type="ECO:0000313" key="3">
    <source>
        <dbReference type="Proteomes" id="UP001159363"/>
    </source>
</evidence>
<name>A0ABQ9GMS3_9NEOP</name>
<organism evidence="2 3">
    <name type="scientific">Dryococelus australis</name>
    <dbReference type="NCBI Taxonomy" id="614101"/>
    <lineage>
        <taxon>Eukaryota</taxon>
        <taxon>Metazoa</taxon>
        <taxon>Ecdysozoa</taxon>
        <taxon>Arthropoda</taxon>
        <taxon>Hexapoda</taxon>
        <taxon>Insecta</taxon>
        <taxon>Pterygota</taxon>
        <taxon>Neoptera</taxon>
        <taxon>Polyneoptera</taxon>
        <taxon>Phasmatodea</taxon>
        <taxon>Verophasmatodea</taxon>
        <taxon>Anareolatae</taxon>
        <taxon>Phasmatidae</taxon>
        <taxon>Eurycanthinae</taxon>
        <taxon>Dryococelus</taxon>
    </lineage>
</organism>
<comment type="caution">
    <text evidence="2">The sequence shown here is derived from an EMBL/GenBank/DDBJ whole genome shotgun (WGS) entry which is preliminary data.</text>
</comment>